<dbReference type="OMA" id="QEYLECC"/>
<dbReference type="HOGENOM" id="CLU_1378942_0_0_1"/>
<sequence>MLLHKTYKCISCKNRPNIKIKDNAYCNACFTTSFLRKLKHNYRCVLNKGAFIVHTGTVKSGTLVYALTKALYPYALESIRVFSDNVDWKGYSKLVHFDCNIKTYQEYLECCRTTSLSIDEKIVLEEKSMDDIACDILYDVLHANTHTLVENSGVAVCRDGLLFVRPFASISDREIAYFYFLYKDEIRVENVYAVDRLKEKIRSFLCKMSETNYSTVYNVVEMIRKYGDENKQVNK</sequence>
<name>L7JU55_TRAHO</name>
<organism evidence="1 2">
    <name type="scientific">Trachipleistophora hominis</name>
    <name type="common">Microsporidian parasite</name>
    <dbReference type="NCBI Taxonomy" id="72359"/>
    <lineage>
        <taxon>Eukaryota</taxon>
        <taxon>Fungi</taxon>
        <taxon>Fungi incertae sedis</taxon>
        <taxon>Microsporidia</taxon>
        <taxon>Pleistophoridae</taxon>
        <taxon>Trachipleistophora</taxon>
    </lineage>
</organism>
<accession>L7JU55</accession>
<gene>
    <name evidence="1" type="ORF">THOM_2055</name>
</gene>
<keyword evidence="2" id="KW-1185">Reference proteome</keyword>
<dbReference type="Proteomes" id="UP000011185">
    <property type="component" value="Unassembled WGS sequence"/>
</dbReference>
<dbReference type="OrthoDB" id="10319604at2759"/>
<protein>
    <submittedName>
        <fullName evidence="1">Uncharacterized protein</fullName>
    </submittedName>
</protein>
<dbReference type="InParanoid" id="L7JU55"/>
<dbReference type="AlphaFoldDB" id="L7JU55"/>
<dbReference type="VEuPathDB" id="MicrosporidiaDB:THOM_2055"/>
<dbReference type="EMBL" id="JH993998">
    <property type="protein sequence ID" value="ELQ75013.1"/>
    <property type="molecule type" value="Genomic_DNA"/>
</dbReference>
<proteinExistence type="predicted"/>
<evidence type="ECO:0000313" key="2">
    <source>
        <dbReference type="Proteomes" id="UP000011185"/>
    </source>
</evidence>
<reference evidence="1 2" key="1">
    <citation type="journal article" date="2012" name="PLoS Pathog.">
        <title>The genome of the obligate intracellular parasite Trachipleistophora hominis: new insights into microsporidian genome dynamics and reductive evolution.</title>
        <authorList>
            <person name="Heinz E."/>
            <person name="Williams T.A."/>
            <person name="Nakjang S."/>
            <person name="Noel C.J."/>
            <person name="Swan D.C."/>
            <person name="Goldberg A.V."/>
            <person name="Harris S.R."/>
            <person name="Weinmaier T."/>
            <person name="Markert S."/>
            <person name="Becher D."/>
            <person name="Bernhardt J."/>
            <person name="Dagan T."/>
            <person name="Hacker C."/>
            <person name="Lucocq J.M."/>
            <person name="Schweder T."/>
            <person name="Rattei T."/>
            <person name="Hall N."/>
            <person name="Hirt R.P."/>
            <person name="Embley T.M."/>
        </authorList>
    </citation>
    <scope>NUCLEOTIDE SEQUENCE [LARGE SCALE GENOMIC DNA]</scope>
</reference>
<evidence type="ECO:0000313" key="1">
    <source>
        <dbReference type="EMBL" id="ELQ75013.1"/>
    </source>
</evidence>